<evidence type="ECO:0000313" key="3">
    <source>
        <dbReference type="Proteomes" id="UP001174314"/>
    </source>
</evidence>
<dbReference type="EMBL" id="CP137757">
    <property type="protein sequence ID" value="WPF25371.1"/>
    <property type="molecule type" value="Genomic_DNA"/>
</dbReference>
<reference evidence="2 3" key="1">
    <citation type="submission" date="2023-10" db="EMBL/GenBank/DDBJ databases">
        <title>complete genome sequence of Corynebacterium pseudokroppenstedtii P15-C1.</title>
        <authorList>
            <person name="Bruggemann H."/>
            <person name="Poehlein A."/>
        </authorList>
    </citation>
    <scope>NUCLEOTIDE SEQUENCE [LARGE SCALE GENOMIC DNA]</scope>
    <source>
        <strain evidence="2 3">P15_C1</strain>
    </source>
</reference>
<feature type="domain" description="Helix-turn-helix" evidence="1">
    <location>
        <begin position="15"/>
        <end position="63"/>
    </location>
</feature>
<organism evidence="2 3">
    <name type="scientific">Corynebacterium pseudokroppenstedtii</name>
    <dbReference type="NCBI Taxonomy" id="2804917"/>
    <lineage>
        <taxon>Bacteria</taxon>
        <taxon>Bacillati</taxon>
        <taxon>Actinomycetota</taxon>
        <taxon>Actinomycetes</taxon>
        <taxon>Mycobacteriales</taxon>
        <taxon>Corynebacteriaceae</taxon>
        <taxon>Corynebacterium</taxon>
    </lineage>
</organism>
<protein>
    <submittedName>
        <fullName evidence="2">Helix-turn-helix domain-containing protein</fullName>
    </submittedName>
</protein>
<dbReference type="Pfam" id="PF12728">
    <property type="entry name" value="HTH_17"/>
    <property type="match status" value="1"/>
</dbReference>
<evidence type="ECO:0000259" key="1">
    <source>
        <dbReference type="Pfam" id="PF12728"/>
    </source>
</evidence>
<accession>A0AAU0PXZ7</accession>
<gene>
    <name evidence="2" type="ORF">Q0N40_02135</name>
</gene>
<proteinExistence type="predicted"/>
<dbReference type="KEGG" id="cpsk:Q0N40_02135"/>
<evidence type="ECO:0000313" key="2">
    <source>
        <dbReference type="EMBL" id="WPF25371.1"/>
    </source>
</evidence>
<name>A0AAU0PXZ7_9CORY</name>
<sequence>MPKKRRQVFSVRRVYRVGEVADMLGLSANSVYALVRSGQLRTLPKRSPFSDWRIPAWAVDEFVGEGLR</sequence>
<dbReference type="AlphaFoldDB" id="A0AAU0PXZ7"/>
<dbReference type="Proteomes" id="UP001174314">
    <property type="component" value="Chromosome"/>
</dbReference>
<keyword evidence="3" id="KW-1185">Reference proteome</keyword>
<dbReference type="InterPro" id="IPR041657">
    <property type="entry name" value="HTH_17"/>
</dbReference>
<dbReference type="GeneID" id="92727483"/>
<dbReference type="RefSeq" id="WP_046202059.1">
    <property type="nucleotide sequence ID" value="NZ_CP137757.1"/>
</dbReference>